<sequence>MQLKQLFTEDRAVSPVIGVILMVAITVILAAVIGTFVLGLGDQVSETAPQASFSFDYNGSTGLTITHESGEAIPTSQINITGDKLPANPTFSAGGDNQVSAGESADITLTSAFTDGDTVRVVWTSESGSSSSTLQKWTYNG</sequence>
<dbReference type="Pfam" id="PF07790">
    <property type="entry name" value="Pilin_N"/>
    <property type="match status" value="1"/>
</dbReference>
<evidence type="ECO:0000259" key="2">
    <source>
        <dbReference type="Pfam" id="PF07790"/>
    </source>
</evidence>
<dbReference type="PANTHER" id="PTHR38138:SF1">
    <property type="entry name" value="ARCHAEAL TYPE IV PILIN N-TERMINAL DOMAIN-CONTAINING PROTEIN"/>
    <property type="match status" value="1"/>
</dbReference>
<gene>
    <name evidence="3" type="ORF">ACFQJC_02535</name>
</gene>
<dbReference type="RefSeq" id="WP_390221674.1">
    <property type="nucleotide sequence ID" value="NZ_JBHTAA010000001.1"/>
</dbReference>
<dbReference type="Proteomes" id="UP001596481">
    <property type="component" value="Unassembled WGS sequence"/>
</dbReference>
<evidence type="ECO:0000313" key="3">
    <source>
        <dbReference type="EMBL" id="MFC7202375.1"/>
    </source>
</evidence>
<dbReference type="InterPro" id="IPR012859">
    <property type="entry name" value="Pilin_N_archaeal"/>
</dbReference>
<keyword evidence="1" id="KW-0472">Membrane</keyword>
<proteinExistence type="predicted"/>
<feature type="domain" description="Archaeal Type IV pilin N-terminal" evidence="2">
    <location>
        <begin position="11"/>
        <end position="83"/>
    </location>
</feature>
<reference evidence="3 4" key="1">
    <citation type="journal article" date="2019" name="Int. J. Syst. Evol. Microbiol.">
        <title>The Global Catalogue of Microorganisms (GCM) 10K type strain sequencing project: providing services to taxonomists for standard genome sequencing and annotation.</title>
        <authorList>
            <consortium name="The Broad Institute Genomics Platform"/>
            <consortium name="The Broad Institute Genome Sequencing Center for Infectious Disease"/>
            <person name="Wu L."/>
            <person name="Ma J."/>
        </authorList>
    </citation>
    <scope>NUCLEOTIDE SEQUENCE [LARGE SCALE GENOMIC DNA]</scope>
    <source>
        <strain evidence="3 4">DSM 29988</strain>
    </source>
</reference>
<protein>
    <submittedName>
        <fullName evidence="3">Type IV pilin</fullName>
    </submittedName>
</protein>
<dbReference type="InterPro" id="IPR013373">
    <property type="entry name" value="Flagellin/pilin_N_arc"/>
</dbReference>
<keyword evidence="1" id="KW-1133">Transmembrane helix</keyword>
<dbReference type="PANTHER" id="PTHR38138">
    <property type="entry name" value="VNG6441H"/>
    <property type="match status" value="1"/>
</dbReference>
<feature type="transmembrane region" description="Helical" evidence="1">
    <location>
        <begin position="12"/>
        <end position="40"/>
    </location>
</feature>
<keyword evidence="1" id="KW-0812">Transmembrane</keyword>
<dbReference type="AlphaFoldDB" id="A0ABD5ZBF6"/>
<comment type="caution">
    <text evidence="3">The sequence shown here is derived from an EMBL/GenBank/DDBJ whole genome shotgun (WGS) entry which is preliminary data.</text>
</comment>
<dbReference type="NCBIfam" id="TIGR02537">
    <property type="entry name" value="arch_flag_Nterm"/>
    <property type="match status" value="1"/>
</dbReference>
<accession>A0ABD5ZBF6</accession>
<evidence type="ECO:0000313" key="4">
    <source>
        <dbReference type="Proteomes" id="UP001596481"/>
    </source>
</evidence>
<keyword evidence="4" id="KW-1185">Reference proteome</keyword>
<name>A0ABD5ZBF6_9EURY</name>
<evidence type="ECO:0000256" key="1">
    <source>
        <dbReference type="SAM" id="Phobius"/>
    </source>
</evidence>
<organism evidence="3 4">
    <name type="scientific">Haloferax namakaokahaiae</name>
    <dbReference type="NCBI Taxonomy" id="1748331"/>
    <lineage>
        <taxon>Archaea</taxon>
        <taxon>Methanobacteriati</taxon>
        <taxon>Methanobacteriota</taxon>
        <taxon>Stenosarchaea group</taxon>
        <taxon>Halobacteria</taxon>
        <taxon>Halobacteriales</taxon>
        <taxon>Haloferacaceae</taxon>
        <taxon>Haloferax</taxon>
    </lineage>
</organism>
<dbReference type="EMBL" id="JBHTAA010000001">
    <property type="protein sequence ID" value="MFC7202375.1"/>
    <property type="molecule type" value="Genomic_DNA"/>
</dbReference>